<protein>
    <submittedName>
        <fullName evidence="2">Uncharacterized protein</fullName>
    </submittedName>
</protein>
<name>A0A9W8I7Y1_9FUNG</name>
<accession>A0A9W8I7Y1</accession>
<evidence type="ECO:0000256" key="1">
    <source>
        <dbReference type="SAM" id="MobiDB-lite"/>
    </source>
</evidence>
<dbReference type="AlphaFoldDB" id="A0A9W8I7Y1"/>
<dbReference type="EMBL" id="JANBUW010000179">
    <property type="protein sequence ID" value="KAJ2848342.1"/>
    <property type="molecule type" value="Genomic_DNA"/>
</dbReference>
<dbReference type="Proteomes" id="UP001139887">
    <property type="component" value="Unassembled WGS sequence"/>
</dbReference>
<feature type="compositionally biased region" description="Polar residues" evidence="1">
    <location>
        <begin position="116"/>
        <end position="128"/>
    </location>
</feature>
<reference evidence="2" key="1">
    <citation type="submission" date="2022-07" db="EMBL/GenBank/DDBJ databases">
        <title>Phylogenomic reconstructions and comparative analyses of Kickxellomycotina fungi.</title>
        <authorList>
            <person name="Reynolds N.K."/>
            <person name="Stajich J.E."/>
            <person name="Barry K."/>
            <person name="Grigoriev I.V."/>
            <person name="Crous P."/>
            <person name="Smith M.E."/>
        </authorList>
    </citation>
    <scope>NUCLEOTIDE SEQUENCE</scope>
    <source>
        <strain evidence="2">NRRL 1566</strain>
    </source>
</reference>
<gene>
    <name evidence="2" type="ORF">IWW36_003352</name>
</gene>
<comment type="caution">
    <text evidence="2">The sequence shown here is derived from an EMBL/GenBank/DDBJ whole genome shotgun (WGS) entry which is preliminary data.</text>
</comment>
<organism evidence="2 3">
    <name type="scientific">Coemansia brasiliensis</name>
    <dbReference type="NCBI Taxonomy" id="2650707"/>
    <lineage>
        <taxon>Eukaryota</taxon>
        <taxon>Fungi</taxon>
        <taxon>Fungi incertae sedis</taxon>
        <taxon>Zoopagomycota</taxon>
        <taxon>Kickxellomycotina</taxon>
        <taxon>Kickxellomycetes</taxon>
        <taxon>Kickxellales</taxon>
        <taxon>Kickxellaceae</taxon>
        <taxon>Coemansia</taxon>
    </lineage>
</organism>
<dbReference type="OrthoDB" id="411251at2759"/>
<keyword evidence="3" id="KW-1185">Reference proteome</keyword>
<evidence type="ECO:0000313" key="3">
    <source>
        <dbReference type="Proteomes" id="UP001139887"/>
    </source>
</evidence>
<evidence type="ECO:0000313" key="2">
    <source>
        <dbReference type="EMBL" id="KAJ2848342.1"/>
    </source>
</evidence>
<sequence length="320" mass="34678">MNILYVSSSVRQVTSSEPSWLVGQSAVQYLSNGNLEEYRQLAVVRDQNNVIITGLCASTAEGNVHNMRVIQFNCDNIVLNVCEIIKDPVTGQVDAPPMNIEVYNPAEQTSSHRDYSPTSQISNQNAQRKVTRKKNSEQNASIANTGRVMHYARTRTKACLILEGSLTSCSSNNITGPKIIFASNSFSRIINADASDIQGLPFLSLVAAQDTVAAAGFLERMATPDRIVFDSLRFIVDPVDNALVEAQSRTELSSDGAVVTVEVLGAGSDDGAIILCQLDKPRTSRINVDGEADGYLSLEDIVSSDPNTSDAPELWKSAYL</sequence>
<feature type="region of interest" description="Disordered" evidence="1">
    <location>
        <begin position="107"/>
        <end position="144"/>
    </location>
</feature>
<proteinExistence type="predicted"/>